<dbReference type="Proteomes" id="UP000265520">
    <property type="component" value="Unassembled WGS sequence"/>
</dbReference>
<dbReference type="EMBL" id="LXQA010659419">
    <property type="protein sequence ID" value="MCI64598.1"/>
    <property type="molecule type" value="Genomic_DNA"/>
</dbReference>
<evidence type="ECO:0000313" key="3">
    <source>
        <dbReference type="Proteomes" id="UP000265520"/>
    </source>
</evidence>
<proteinExistence type="predicted"/>
<evidence type="ECO:0000313" key="2">
    <source>
        <dbReference type="EMBL" id="MCI64598.1"/>
    </source>
</evidence>
<protein>
    <submittedName>
        <fullName evidence="2">Uncharacterized protein</fullName>
    </submittedName>
</protein>
<accession>A0A392TUM0</accession>
<sequence length="64" mass="6293">GPRSVGKPLGGVGQRRAASRRGRAVSGSIGQSLGGVGQPLGGAGQCRAASRRRSGSLGQPLNNI</sequence>
<feature type="non-terminal residue" evidence="2">
    <location>
        <position position="1"/>
    </location>
</feature>
<reference evidence="2 3" key="1">
    <citation type="journal article" date="2018" name="Front. Plant Sci.">
        <title>Red Clover (Trifolium pratense) and Zigzag Clover (T. medium) - A Picture of Genomic Similarities and Differences.</title>
        <authorList>
            <person name="Dluhosova J."/>
            <person name="Istvanek J."/>
            <person name="Nedelnik J."/>
            <person name="Repkova J."/>
        </authorList>
    </citation>
    <scope>NUCLEOTIDE SEQUENCE [LARGE SCALE GENOMIC DNA]</scope>
    <source>
        <strain evidence="3">cv. 10/8</strain>
        <tissue evidence="2">Leaf</tissue>
    </source>
</reference>
<name>A0A392TUM0_9FABA</name>
<dbReference type="AlphaFoldDB" id="A0A392TUM0"/>
<comment type="caution">
    <text evidence="2">The sequence shown here is derived from an EMBL/GenBank/DDBJ whole genome shotgun (WGS) entry which is preliminary data.</text>
</comment>
<feature type="compositionally biased region" description="Gly residues" evidence="1">
    <location>
        <begin position="32"/>
        <end position="44"/>
    </location>
</feature>
<feature type="region of interest" description="Disordered" evidence="1">
    <location>
        <begin position="1"/>
        <end position="64"/>
    </location>
</feature>
<organism evidence="2 3">
    <name type="scientific">Trifolium medium</name>
    <dbReference type="NCBI Taxonomy" id="97028"/>
    <lineage>
        <taxon>Eukaryota</taxon>
        <taxon>Viridiplantae</taxon>
        <taxon>Streptophyta</taxon>
        <taxon>Embryophyta</taxon>
        <taxon>Tracheophyta</taxon>
        <taxon>Spermatophyta</taxon>
        <taxon>Magnoliopsida</taxon>
        <taxon>eudicotyledons</taxon>
        <taxon>Gunneridae</taxon>
        <taxon>Pentapetalae</taxon>
        <taxon>rosids</taxon>
        <taxon>fabids</taxon>
        <taxon>Fabales</taxon>
        <taxon>Fabaceae</taxon>
        <taxon>Papilionoideae</taxon>
        <taxon>50 kb inversion clade</taxon>
        <taxon>NPAAA clade</taxon>
        <taxon>Hologalegina</taxon>
        <taxon>IRL clade</taxon>
        <taxon>Trifolieae</taxon>
        <taxon>Trifolium</taxon>
    </lineage>
</organism>
<evidence type="ECO:0000256" key="1">
    <source>
        <dbReference type="SAM" id="MobiDB-lite"/>
    </source>
</evidence>
<keyword evidence="3" id="KW-1185">Reference proteome</keyword>